<dbReference type="EMBL" id="CP132914">
    <property type="protein sequence ID" value="WMB75052.1"/>
    <property type="molecule type" value="Genomic_DNA"/>
</dbReference>
<keyword evidence="1" id="KW-0732">Signal</keyword>
<organism evidence="3">
    <name type="scientific">Shewanella oncorhynchi</name>
    <dbReference type="NCBI Taxonomy" id="2726434"/>
    <lineage>
        <taxon>Bacteria</taxon>
        <taxon>Pseudomonadati</taxon>
        <taxon>Pseudomonadota</taxon>
        <taxon>Gammaproteobacteria</taxon>
        <taxon>Alteromonadales</taxon>
        <taxon>Shewanellaceae</taxon>
        <taxon>Shewanella</taxon>
    </lineage>
</organism>
<dbReference type="InterPro" id="IPR032710">
    <property type="entry name" value="NTF2-like_dom_sf"/>
</dbReference>
<gene>
    <name evidence="3" type="ORF">RA178_10760</name>
</gene>
<dbReference type="Proteomes" id="UP001236800">
    <property type="component" value="Chromosome"/>
</dbReference>
<accession>A0AA50Q7P3</accession>
<proteinExistence type="predicted"/>
<dbReference type="KEGG" id="sog:RA178_10760"/>
<evidence type="ECO:0000256" key="1">
    <source>
        <dbReference type="SAM" id="SignalP"/>
    </source>
</evidence>
<feature type="domain" description="DUF4440" evidence="2">
    <location>
        <begin position="70"/>
        <end position="175"/>
    </location>
</feature>
<reference evidence="3" key="1">
    <citation type="submission" date="2023-08" db="EMBL/GenBank/DDBJ databases">
        <title>Complete genome sequence of Shewanella oncorhynchi Z-P2, a siderophore putrebactin-producing bacterium.</title>
        <authorList>
            <person name="Zhang Y."/>
        </authorList>
    </citation>
    <scope>NUCLEOTIDE SEQUENCE</scope>
    <source>
        <strain evidence="3">Z-P2</strain>
    </source>
</reference>
<dbReference type="SUPFAM" id="SSF54427">
    <property type="entry name" value="NTF2-like"/>
    <property type="match status" value="1"/>
</dbReference>
<name>A0AA50Q7P3_9GAMM</name>
<sequence>MNPVFYSLATVTVLTLSLATTEPAVATDTPTLAKAASDKTADAPQTDIAQPATALTDTLSTQIAAVDFAVFDSFNKCAVPAELKKHAAFFTEDVEFYHDTGGVTWNRKDMIANTEKYACGHYRRELVAGTMKVFPVKEFGAIEQGVHRFCSFETGSCDGLADFVIVWRKQNEQWKATRVLSYGHKTAEAKTD</sequence>
<feature type="chain" id="PRO_5041292768" evidence="1">
    <location>
        <begin position="27"/>
        <end position="192"/>
    </location>
</feature>
<feature type="signal peptide" evidence="1">
    <location>
        <begin position="1"/>
        <end position="26"/>
    </location>
</feature>
<evidence type="ECO:0000313" key="3">
    <source>
        <dbReference type="EMBL" id="WMB75052.1"/>
    </source>
</evidence>
<evidence type="ECO:0000259" key="2">
    <source>
        <dbReference type="Pfam" id="PF14534"/>
    </source>
</evidence>
<protein>
    <submittedName>
        <fullName evidence="3">DUF4440 domain-containing protein</fullName>
    </submittedName>
</protein>
<dbReference type="InterPro" id="IPR027843">
    <property type="entry name" value="DUF4440"/>
</dbReference>
<dbReference type="Pfam" id="PF14534">
    <property type="entry name" value="DUF4440"/>
    <property type="match status" value="1"/>
</dbReference>
<dbReference type="Gene3D" id="3.10.450.50">
    <property type="match status" value="1"/>
</dbReference>
<dbReference type="RefSeq" id="WP_306685328.1">
    <property type="nucleotide sequence ID" value="NZ_CP132914.1"/>
</dbReference>
<dbReference type="AlphaFoldDB" id="A0AA50Q7P3"/>
<dbReference type="GeneID" id="301339669"/>